<feature type="domain" description="F-box" evidence="1">
    <location>
        <begin position="3"/>
        <end position="51"/>
    </location>
</feature>
<protein>
    <submittedName>
        <fullName evidence="2">F-box/LRR-repeat protein</fullName>
    </submittedName>
</protein>
<dbReference type="SUPFAM" id="SSF52047">
    <property type="entry name" value="RNI-like"/>
    <property type="match status" value="1"/>
</dbReference>
<gene>
    <name evidence="2" type="ORF">SHERM_29263</name>
</gene>
<dbReference type="InterPro" id="IPR055357">
    <property type="entry name" value="LRR_At1g61320_AtMIF1"/>
</dbReference>
<dbReference type="Gene3D" id="3.80.10.10">
    <property type="entry name" value="Ribonuclease Inhibitor"/>
    <property type="match status" value="1"/>
</dbReference>
<dbReference type="OrthoDB" id="904061at2759"/>
<comment type="caution">
    <text evidence="2">The sequence shown here is derived from an EMBL/GenBank/DDBJ whole genome shotgun (WGS) entry which is preliminary data.</text>
</comment>
<name>A0A9N7NPZ3_STRHE</name>
<evidence type="ECO:0000259" key="1">
    <source>
        <dbReference type="PROSITE" id="PS50181"/>
    </source>
</evidence>
<evidence type="ECO:0000313" key="2">
    <source>
        <dbReference type="EMBL" id="CAA0834007.1"/>
    </source>
</evidence>
<proteinExistence type="predicted"/>
<dbReference type="AlphaFoldDB" id="A0A9N7NPZ3"/>
<reference evidence="2" key="1">
    <citation type="submission" date="2019-12" db="EMBL/GenBank/DDBJ databases">
        <authorList>
            <person name="Scholes J."/>
        </authorList>
    </citation>
    <scope>NUCLEOTIDE SEQUENCE</scope>
</reference>
<dbReference type="InterPro" id="IPR036047">
    <property type="entry name" value="F-box-like_dom_sf"/>
</dbReference>
<keyword evidence="3" id="KW-1185">Reference proteome</keyword>
<dbReference type="PANTHER" id="PTHR34145">
    <property type="entry name" value="OS02G0105600 PROTEIN"/>
    <property type="match status" value="1"/>
</dbReference>
<dbReference type="Pfam" id="PF23622">
    <property type="entry name" value="LRR_At1g61320_AtMIF1"/>
    <property type="match status" value="1"/>
</dbReference>
<dbReference type="Pfam" id="PF00646">
    <property type="entry name" value="F-box"/>
    <property type="match status" value="1"/>
</dbReference>
<organism evidence="2 3">
    <name type="scientific">Striga hermonthica</name>
    <name type="common">Purple witchweed</name>
    <name type="synonym">Buchnera hermonthica</name>
    <dbReference type="NCBI Taxonomy" id="68872"/>
    <lineage>
        <taxon>Eukaryota</taxon>
        <taxon>Viridiplantae</taxon>
        <taxon>Streptophyta</taxon>
        <taxon>Embryophyta</taxon>
        <taxon>Tracheophyta</taxon>
        <taxon>Spermatophyta</taxon>
        <taxon>Magnoliopsida</taxon>
        <taxon>eudicotyledons</taxon>
        <taxon>Gunneridae</taxon>
        <taxon>Pentapetalae</taxon>
        <taxon>asterids</taxon>
        <taxon>lamiids</taxon>
        <taxon>Lamiales</taxon>
        <taxon>Orobanchaceae</taxon>
        <taxon>Buchnereae</taxon>
        <taxon>Striga</taxon>
    </lineage>
</organism>
<dbReference type="InterPro" id="IPR055411">
    <property type="entry name" value="LRR_FXL15/At3g58940/PEG3-like"/>
</dbReference>
<dbReference type="PANTHER" id="PTHR34145:SF28">
    <property type="entry name" value="F-BOX DOMAIN-CONTAINING PROTEIN"/>
    <property type="match status" value="1"/>
</dbReference>
<dbReference type="InterPro" id="IPR053772">
    <property type="entry name" value="At1g61320/At1g61330-like"/>
</dbReference>
<dbReference type="EMBL" id="CACSLK010027842">
    <property type="protein sequence ID" value="CAA0834007.1"/>
    <property type="molecule type" value="Genomic_DNA"/>
</dbReference>
<dbReference type="Pfam" id="PF24758">
    <property type="entry name" value="LRR_At5g56370"/>
    <property type="match status" value="1"/>
</dbReference>
<dbReference type="Gene3D" id="1.20.1280.50">
    <property type="match status" value="1"/>
</dbReference>
<accession>A0A9N7NPZ3</accession>
<evidence type="ECO:0000313" key="3">
    <source>
        <dbReference type="Proteomes" id="UP001153555"/>
    </source>
</evidence>
<dbReference type="PROSITE" id="PS50181">
    <property type="entry name" value="FBOX"/>
    <property type="match status" value="1"/>
</dbReference>
<dbReference type="SUPFAM" id="SSF81383">
    <property type="entry name" value="F-box domain"/>
    <property type="match status" value="1"/>
</dbReference>
<dbReference type="InterPro" id="IPR032675">
    <property type="entry name" value="LRR_dom_sf"/>
</dbReference>
<sequence>MDNNIISQLPIPILHHILCFLSQKEALRTCLLSKQWRHMGTTRPNLDFSEEWFDNTQEKFVSVVDRTLQGYSNQNLSIHKLHLHLSRFSPPVISLLDKWIPMVLALNIKSFKLNFCSFTLAYYDLPSAVFLAESLEELHLGQCRLSPVESVRFKSLHTLTLELVQIDDGTLEKIRSGSPLLRRLVLKDCSELRNVRLSEVASPELNHFELNNIQTIEGRSIEIHVPNIETVSILGRWIWSQRQSIFLFSRLTRLHLCAVILSSESFDLLSFGCPTLASLTLRDCSGFEEFHLASDSVKYLCISTCEKFLKRVTICAPNILEFTFTASIPHAPDTFSFTTHSQFWYSKVIISSYVNDPDFDFTWWFFKLRRVLKALSGSQISLILQMYSDIHLDMPCGVVDGSRLLSEEPPVVLMNLEFTTSKCHTESWYSDFMSDLFRVCRPSHVWDCRPVSQSDRNSHRLSEFQFNILLANTSLRTETYFWRHDLEQLHVKTANGQLVQWTDLSELRNRTYDGKVCLELKWRD</sequence>
<dbReference type="InterPro" id="IPR001810">
    <property type="entry name" value="F-box_dom"/>
</dbReference>
<dbReference type="Proteomes" id="UP001153555">
    <property type="component" value="Unassembled WGS sequence"/>
</dbReference>